<evidence type="ECO:0000256" key="5">
    <source>
        <dbReference type="ARBA" id="ARBA00017322"/>
    </source>
</evidence>
<dbReference type="PRINTS" id="PR00344">
    <property type="entry name" value="BCTRLSENSOR"/>
</dbReference>
<keyword evidence="15" id="KW-0411">Iron-sulfur</keyword>
<keyword evidence="10" id="KW-0547">Nucleotide-binding</keyword>
<evidence type="ECO:0000259" key="20">
    <source>
        <dbReference type="Pfam" id="PF02518"/>
    </source>
</evidence>
<dbReference type="PANTHER" id="PTHR24421">
    <property type="entry name" value="NITRATE/NITRITE SENSOR PROTEIN NARX-RELATED"/>
    <property type="match status" value="1"/>
</dbReference>
<dbReference type="Pfam" id="PF07730">
    <property type="entry name" value="HisKA_3"/>
    <property type="match status" value="1"/>
</dbReference>
<dbReference type="Gene3D" id="3.30.565.10">
    <property type="entry name" value="Histidine kinase-like ATPase, C-terminal domain"/>
    <property type="match status" value="1"/>
</dbReference>
<dbReference type="RefSeq" id="WP_176445144.1">
    <property type="nucleotide sequence ID" value="NZ_FXYF01000006.1"/>
</dbReference>
<evidence type="ECO:0000256" key="11">
    <source>
        <dbReference type="ARBA" id="ARBA00022777"/>
    </source>
</evidence>
<evidence type="ECO:0000256" key="8">
    <source>
        <dbReference type="ARBA" id="ARBA00022553"/>
    </source>
</evidence>
<evidence type="ECO:0000256" key="16">
    <source>
        <dbReference type="ARBA" id="ARBA00024827"/>
    </source>
</evidence>
<dbReference type="GO" id="GO:0005737">
    <property type="term" value="C:cytoplasm"/>
    <property type="evidence" value="ECO:0007669"/>
    <property type="project" value="UniProtKB-SubCell"/>
</dbReference>
<comment type="function">
    <text evidence="16">Member of the two-component regulatory system NreB/NreC involved in the control of dissimilatory nitrate/nitrite reduction in response to oxygen. NreB functions as a direct oxygen sensor histidine kinase which is autophosphorylated, in the absence of oxygen, probably at the conserved histidine residue, and transfers its phosphate group probably to a conserved aspartate residue of NreC. NreB/NreC activates the expression of the nitrate (narGHJI) and nitrite (nir) reductase operons, as well as the putative nitrate transporter gene narT.</text>
</comment>
<dbReference type="InterPro" id="IPR050482">
    <property type="entry name" value="Sensor_HK_TwoCompSys"/>
</dbReference>
<comment type="subcellular location">
    <subcellularLocation>
        <location evidence="3">Cytoplasm</location>
    </subcellularLocation>
</comment>
<keyword evidence="19" id="KW-0812">Transmembrane</keyword>
<evidence type="ECO:0000256" key="7">
    <source>
        <dbReference type="ARBA" id="ARBA00022490"/>
    </source>
</evidence>
<dbReference type="AlphaFoldDB" id="A0A238KGG2"/>
<evidence type="ECO:0000256" key="13">
    <source>
        <dbReference type="ARBA" id="ARBA00023004"/>
    </source>
</evidence>
<dbReference type="GO" id="GO:0046983">
    <property type="term" value="F:protein dimerization activity"/>
    <property type="evidence" value="ECO:0007669"/>
    <property type="project" value="InterPro"/>
</dbReference>
<comment type="cofactor">
    <cofactor evidence="2">
        <name>[4Fe-4S] cluster</name>
        <dbReference type="ChEBI" id="CHEBI:49883"/>
    </cofactor>
</comment>
<dbReference type="InterPro" id="IPR011712">
    <property type="entry name" value="Sig_transdc_His_kin_sub3_dim/P"/>
</dbReference>
<keyword evidence="18" id="KW-0175">Coiled coil</keyword>
<evidence type="ECO:0000256" key="10">
    <source>
        <dbReference type="ARBA" id="ARBA00022741"/>
    </source>
</evidence>
<evidence type="ECO:0000256" key="12">
    <source>
        <dbReference type="ARBA" id="ARBA00022840"/>
    </source>
</evidence>
<dbReference type="GO" id="GO:0051539">
    <property type="term" value="F:4 iron, 4 sulfur cluster binding"/>
    <property type="evidence" value="ECO:0007669"/>
    <property type="project" value="UniProtKB-KW"/>
</dbReference>
<keyword evidence="23" id="KW-1185">Reference proteome</keyword>
<dbReference type="GO" id="GO:0005524">
    <property type="term" value="F:ATP binding"/>
    <property type="evidence" value="ECO:0007669"/>
    <property type="project" value="UniProtKB-KW"/>
</dbReference>
<evidence type="ECO:0000313" key="22">
    <source>
        <dbReference type="EMBL" id="SMX41959.1"/>
    </source>
</evidence>
<keyword evidence="9 22" id="KW-0808">Transferase</keyword>
<dbReference type="GO" id="GO:0016020">
    <property type="term" value="C:membrane"/>
    <property type="evidence" value="ECO:0007669"/>
    <property type="project" value="InterPro"/>
</dbReference>
<keyword evidence="14" id="KW-0902">Two-component regulatory system</keyword>
<keyword evidence="19" id="KW-1133">Transmembrane helix</keyword>
<dbReference type="InterPro" id="IPR003594">
    <property type="entry name" value="HATPase_dom"/>
</dbReference>
<keyword evidence="19" id="KW-0472">Membrane</keyword>
<gene>
    <name evidence="22" type="primary">degS_1</name>
    <name evidence="22" type="ORF">MAA8898_02494</name>
</gene>
<keyword evidence="13" id="KW-0408">Iron</keyword>
<keyword evidence="12" id="KW-0067">ATP-binding</keyword>
<evidence type="ECO:0000256" key="1">
    <source>
        <dbReference type="ARBA" id="ARBA00000085"/>
    </source>
</evidence>
<organism evidence="22 23">
    <name type="scientific">Maliponia aquimaris</name>
    <dbReference type="NCBI Taxonomy" id="1673631"/>
    <lineage>
        <taxon>Bacteria</taxon>
        <taxon>Pseudomonadati</taxon>
        <taxon>Pseudomonadota</taxon>
        <taxon>Alphaproteobacteria</taxon>
        <taxon>Rhodobacterales</taxon>
        <taxon>Paracoccaceae</taxon>
        <taxon>Maliponia</taxon>
    </lineage>
</organism>
<keyword evidence="8" id="KW-0597">Phosphoprotein</keyword>
<evidence type="ECO:0000256" key="4">
    <source>
        <dbReference type="ARBA" id="ARBA00012438"/>
    </source>
</evidence>
<evidence type="ECO:0000256" key="3">
    <source>
        <dbReference type="ARBA" id="ARBA00004496"/>
    </source>
</evidence>
<dbReference type="EC" id="2.7.13.3" evidence="4"/>
<dbReference type="EMBL" id="FXYF01000006">
    <property type="protein sequence ID" value="SMX41959.1"/>
    <property type="molecule type" value="Genomic_DNA"/>
</dbReference>
<feature type="coiled-coil region" evidence="18">
    <location>
        <begin position="255"/>
        <end position="282"/>
    </location>
</feature>
<evidence type="ECO:0000313" key="23">
    <source>
        <dbReference type="Proteomes" id="UP000207598"/>
    </source>
</evidence>
<accession>A0A238KGG2</accession>
<name>A0A238KGG2_9RHOB</name>
<dbReference type="SUPFAM" id="SSF55874">
    <property type="entry name" value="ATPase domain of HSP90 chaperone/DNA topoisomerase II/histidine kinase"/>
    <property type="match status" value="1"/>
</dbReference>
<keyword evidence="7" id="KW-0963">Cytoplasm</keyword>
<evidence type="ECO:0000256" key="9">
    <source>
        <dbReference type="ARBA" id="ARBA00022679"/>
    </source>
</evidence>
<evidence type="ECO:0000256" key="6">
    <source>
        <dbReference type="ARBA" id="ARBA00022485"/>
    </source>
</evidence>
<keyword evidence="11 22" id="KW-0418">Kinase</keyword>
<dbReference type="CDD" id="cd16917">
    <property type="entry name" value="HATPase_UhpB-NarQ-NarX-like"/>
    <property type="match status" value="1"/>
</dbReference>
<feature type="transmembrane region" description="Helical" evidence="19">
    <location>
        <begin position="36"/>
        <end position="57"/>
    </location>
</feature>
<protein>
    <recommendedName>
        <fullName evidence="5">Oxygen sensor histidine kinase NreB</fullName>
        <ecNumber evidence="4">2.7.13.3</ecNumber>
    </recommendedName>
    <alternativeName>
        <fullName evidence="17">Nitrogen regulation protein B</fullName>
    </alternativeName>
</protein>
<dbReference type="InterPro" id="IPR036890">
    <property type="entry name" value="HATPase_C_sf"/>
</dbReference>
<dbReference type="InterPro" id="IPR004358">
    <property type="entry name" value="Sig_transdc_His_kin-like_C"/>
</dbReference>
<evidence type="ECO:0000256" key="18">
    <source>
        <dbReference type="SAM" id="Coils"/>
    </source>
</evidence>
<evidence type="ECO:0000256" key="14">
    <source>
        <dbReference type="ARBA" id="ARBA00023012"/>
    </source>
</evidence>
<evidence type="ECO:0000256" key="17">
    <source>
        <dbReference type="ARBA" id="ARBA00030800"/>
    </source>
</evidence>
<proteinExistence type="predicted"/>
<dbReference type="Pfam" id="PF02518">
    <property type="entry name" value="HATPase_c"/>
    <property type="match status" value="1"/>
</dbReference>
<reference evidence="22 23" key="1">
    <citation type="submission" date="2017-05" db="EMBL/GenBank/DDBJ databases">
        <authorList>
            <person name="Song R."/>
            <person name="Chenine A.L."/>
            <person name="Ruprecht R.M."/>
        </authorList>
    </citation>
    <scope>NUCLEOTIDE SEQUENCE [LARGE SCALE GENOMIC DNA]</scope>
    <source>
        <strain evidence="22 23">CECT 8898</strain>
    </source>
</reference>
<comment type="catalytic activity">
    <reaction evidence="1">
        <text>ATP + protein L-histidine = ADP + protein N-phospho-L-histidine.</text>
        <dbReference type="EC" id="2.7.13.3"/>
    </reaction>
</comment>
<keyword evidence="15" id="KW-0479">Metal-binding</keyword>
<dbReference type="Proteomes" id="UP000207598">
    <property type="component" value="Unassembled WGS sequence"/>
</dbReference>
<evidence type="ECO:0000256" key="19">
    <source>
        <dbReference type="SAM" id="Phobius"/>
    </source>
</evidence>
<feature type="domain" description="Histidine kinase/HSP90-like ATPase" evidence="20">
    <location>
        <begin position="388"/>
        <end position="476"/>
    </location>
</feature>
<sequence>MRTGTQPAGLSDPPSPALRDTLRRAVTAYRRQPLTIRFALVGGLVSLLGMALIGAFVGERIKSAVVRNSAISAAVYMESFIAPLSQDLAGQNLLSAEAQARLAEMLEREGVKGRILSIKIWKRGGLIAYASDPALIGQTFAPTDDLRAAWAGQLIAGFDELEHAESASERALGVPLLEVYNPIHSIGTGEVIAVAEFYQNATELQQDLKVARLTSWAVVASVAGATFLALYGIVRAGSQTIARQHGELRHRIAEITRISNQNAQLRQRVQSSSERAAALNEALLRRVGAELHDGPAQVLALANLRIGAWKRGSGDEELDMIHRALEEALSDIRGLARGLVLPELEGLSAAEAIRRAAEAHAERTQTEVVLDGMAEDGQRPGLPHLICIYRFVQEGLMNAWRHAEGRGQCVVWTTEGADLVVTVSDDGPGFDPDRAEGTGRIGLEGLRERVQSVGGSFALLSRPGTGTTLTMRLHLRGDTA</sequence>
<dbReference type="PANTHER" id="PTHR24421:SF10">
    <property type="entry name" value="NITRATE_NITRITE SENSOR PROTEIN NARQ"/>
    <property type="match status" value="1"/>
</dbReference>
<dbReference type="GO" id="GO:0000155">
    <property type="term" value="F:phosphorelay sensor kinase activity"/>
    <property type="evidence" value="ECO:0007669"/>
    <property type="project" value="InterPro"/>
</dbReference>
<evidence type="ECO:0000259" key="21">
    <source>
        <dbReference type="Pfam" id="PF07730"/>
    </source>
</evidence>
<evidence type="ECO:0000256" key="15">
    <source>
        <dbReference type="ARBA" id="ARBA00023014"/>
    </source>
</evidence>
<evidence type="ECO:0000256" key="2">
    <source>
        <dbReference type="ARBA" id="ARBA00001966"/>
    </source>
</evidence>
<feature type="domain" description="Signal transduction histidine kinase subgroup 3 dimerisation and phosphoacceptor" evidence="21">
    <location>
        <begin position="285"/>
        <end position="340"/>
    </location>
</feature>
<keyword evidence="6" id="KW-0004">4Fe-4S</keyword>